<dbReference type="EMBL" id="JAFLVR010000005">
    <property type="protein sequence ID" value="MBO0451135.1"/>
    <property type="molecule type" value="Genomic_DNA"/>
</dbReference>
<dbReference type="GO" id="GO:0016740">
    <property type="term" value="F:transferase activity"/>
    <property type="evidence" value="ECO:0007669"/>
    <property type="project" value="UniProtKB-KW"/>
</dbReference>
<dbReference type="Proteomes" id="UP000664495">
    <property type="component" value="Unassembled WGS sequence"/>
</dbReference>
<keyword evidence="2" id="KW-1185">Reference proteome</keyword>
<dbReference type="InterPro" id="IPR014942">
    <property type="entry name" value="AbiEii"/>
</dbReference>
<gene>
    <name evidence="1" type="ORF">JZO85_02580</name>
</gene>
<evidence type="ECO:0000313" key="2">
    <source>
        <dbReference type="Proteomes" id="UP000664495"/>
    </source>
</evidence>
<organism evidence="1 2">
    <name type="scientific">Candidatus Enterococcus murrayae</name>
    <dbReference type="NCBI Taxonomy" id="2815321"/>
    <lineage>
        <taxon>Bacteria</taxon>
        <taxon>Bacillati</taxon>
        <taxon>Bacillota</taxon>
        <taxon>Bacilli</taxon>
        <taxon>Lactobacillales</taxon>
        <taxon>Enterococcaceae</taxon>
        <taxon>Enterococcus</taxon>
    </lineage>
</organism>
<sequence>MNSQRLKDLIKNMPDNVSFEEYYVRFATERFLARLQKTPYLDKFIIKGGFLLETIYDIQQRTTQDLDTLIRNISNEKEELLVILERITTVDLNDNVTIEVSSIETIQEQKKYAGIRAKMILKFLDANSIYNFILDIGVGDVITPKPYLREIPLLFNDTKHESKSIKVYSYPIETILAEKTETILTLSTNNSRIKDFYDIHLLLSDPELPSIEACYSAFSNTWTYRSGLPLDAELFEVWLFVIDQIKQDTLIQKTYWPNYIAKRSYAESLKLGDILLLFESYIKQLQQEYLRQKS</sequence>
<name>A0ABS3HCG2_9ENTE</name>
<reference evidence="1 2" key="1">
    <citation type="submission" date="2021-03" db="EMBL/GenBank/DDBJ databases">
        <title>Enterococcal diversity collection.</title>
        <authorList>
            <person name="Gilmore M.S."/>
            <person name="Schwartzman J."/>
            <person name="Van Tyne D."/>
            <person name="Martin M."/>
            <person name="Earl A.M."/>
            <person name="Manson A.L."/>
            <person name="Straub T."/>
            <person name="Salamzade R."/>
            <person name="Saavedra J."/>
            <person name="Lebreton F."/>
            <person name="Prichula J."/>
            <person name="Schaufler K."/>
            <person name="Gaca A."/>
            <person name="Sgardioli B."/>
            <person name="Wagenaar J."/>
            <person name="Strong T."/>
        </authorList>
    </citation>
    <scope>NUCLEOTIDE SEQUENCE [LARGE SCALE GENOMIC DNA]</scope>
    <source>
        <strain evidence="1 2">MJM16</strain>
    </source>
</reference>
<protein>
    <submittedName>
        <fullName evidence="1">Nucleotidyl transferase AbiEii/AbiGii toxin family protein</fullName>
    </submittedName>
</protein>
<accession>A0ABS3HCG2</accession>
<proteinExistence type="predicted"/>
<comment type="caution">
    <text evidence="1">The sequence shown here is derived from an EMBL/GenBank/DDBJ whole genome shotgun (WGS) entry which is preliminary data.</text>
</comment>
<keyword evidence="1" id="KW-0808">Transferase</keyword>
<evidence type="ECO:0000313" key="1">
    <source>
        <dbReference type="EMBL" id="MBO0451135.1"/>
    </source>
</evidence>
<dbReference type="RefSeq" id="WP_207106941.1">
    <property type="nucleotide sequence ID" value="NZ_JAFLVR010000005.1"/>
</dbReference>
<dbReference type="Pfam" id="PF08843">
    <property type="entry name" value="AbiEii"/>
    <property type="match status" value="1"/>
</dbReference>